<reference evidence="2 3" key="1">
    <citation type="submission" date="2018-12" db="EMBL/GenBank/DDBJ databases">
        <authorList>
            <person name="Meng J."/>
        </authorList>
    </citation>
    <scope>NUCLEOTIDE SEQUENCE [LARGE SCALE GENOMIC DNA]</scope>
    <source>
        <strain evidence="2 3">HT111-2</strain>
    </source>
</reference>
<proteinExistence type="predicted"/>
<evidence type="ECO:0000313" key="3">
    <source>
        <dbReference type="Proteomes" id="UP000288291"/>
    </source>
</evidence>
<dbReference type="Proteomes" id="UP000288291">
    <property type="component" value="Unassembled WGS sequence"/>
</dbReference>
<keyword evidence="1" id="KW-0812">Transmembrane</keyword>
<feature type="transmembrane region" description="Helical" evidence="1">
    <location>
        <begin position="291"/>
        <end position="311"/>
    </location>
</feature>
<keyword evidence="1" id="KW-0472">Membrane</keyword>
<dbReference type="EMBL" id="RXIA01000001">
    <property type="protein sequence ID" value="RVU71721.1"/>
    <property type="molecule type" value="Genomic_DNA"/>
</dbReference>
<comment type="caution">
    <text evidence="2">The sequence shown here is derived from an EMBL/GenBank/DDBJ whole genome shotgun (WGS) entry which is preliminary data.</text>
</comment>
<feature type="transmembrane region" description="Helical" evidence="1">
    <location>
        <begin position="259"/>
        <end position="279"/>
    </location>
</feature>
<feature type="transmembrane region" description="Helical" evidence="1">
    <location>
        <begin position="218"/>
        <end position="238"/>
    </location>
</feature>
<keyword evidence="1" id="KW-1133">Transmembrane helix</keyword>
<dbReference type="AlphaFoldDB" id="A0A437SXT0"/>
<protein>
    <recommendedName>
        <fullName evidence="4">MacB-like periplasmic core domain-containing protein</fullName>
    </recommendedName>
</protein>
<name>A0A437SXT0_9LACO</name>
<dbReference type="RefSeq" id="WP_103661208.1">
    <property type="nucleotide sequence ID" value="NZ_ML136871.1"/>
</dbReference>
<gene>
    <name evidence="2" type="ORF">EJK17_00130</name>
</gene>
<organism evidence="2 3">
    <name type="scientific">Lactobacillus xujianguonis</name>
    <dbReference type="NCBI Taxonomy" id="2495899"/>
    <lineage>
        <taxon>Bacteria</taxon>
        <taxon>Bacillati</taxon>
        <taxon>Bacillota</taxon>
        <taxon>Bacilli</taxon>
        <taxon>Lactobacillales</taxon>
        <taxon>Lactobacillaceae</taxon>
        <taxon>Lactobacillus</taxon>
    </lineage>
</organism>
<keyword evidence="3" id="KW-1185">Reference proteome</keyword>
<evidence type="ECO:0008006" key="4">
    <source>
        <dbReference type="Google" id="ProtNLM"/>
    </source>
</evidence>
<sequence length="323" mass="37728">MNWKKIFLIFVVFLTFLGTGSILSNVQSREADQLLEAHGLSNNTRQLQVNSNKSVSSFLQYLNQYFKKNKIQLHLDNKNEQEQILVWANRNIIPLPTESGKYFSIDDFSGRVSFAVLGANSKYKTLKVQGNQYLLNHGHYYTVIGELKNFKQIERNKYYLSTGIDQPTAKSQLKNYRIVIDSSPKVIKKLARHYHTKVSTPEFVKQHQIKPFSVVNEIILILLYWIVAVIANLLIMMMQKRQITHLKGKLLRNWVINRSLRLILIEGLLCVIAFLILWWKAFFKAPDHLILLLFLNWLIAVIAYLFAWYIFKRKGQKVVKPTN</sequence>
<evidence type="ECO:0000313" key="2">
    <source>
        <dbReference type="EMBL" id="RVU71721.1"/>
    </source>
</evidence>
<evidence type="ECO:0000256" key="1">
    <source>
        <dbReference type="SAM" id="Phobius"/>
    </source>
</evidence>
<accession>A0A437SXT0</accession>